<protein>
    <recommendedName>
        <fullName evidence="3">histidine kinase</fullName>
        <ecNumber evidence="3">2.7.13.3</ecNumber>
    </recommendedName>
</protein>
<keyword evidence="7 14" id="KW-0812">Transmembrane</keyword>
<sequence length="586" mass="64117">MELLTLTLFERLGLLLVVAFMLTRIPGFRSLLDRELDVKTTLLHAMIFGLFGIAAAQAGVLMDGESFIPHFWVFSLEESQMLVGSSLVAIVIAGLLGGPFVGLGAGVMAGVYLFSLGGMGSLANLLVNPLTGLLAGLTARFFSEERIIAPSKALFIGIFPPILKMGLLLIFTEEPEVMVSLVNLIGPPLVISNSVAIAVFTAMIRLAWHEKEQEAALETRRALAIAEKALPYLENESPVERARGIAELLYKELNVGAVSVTDREAVLAHIGLGADHHRQGDPLMTRLAQEAIRGGRIFVAHSRDEIRCRYPNCPLQAAIIVPIFQSGEVIGLIKLYYGKIHQLRAVEVALAQGLGKLISNQLSAVAAEKMRLLIRDAELRNLQAQINPHFLFNTLHLIATLIRVDPDMARHITVQLGHYMRLNLRLASASLIRLEQECEHLNAYLEIIRARFAERLTITCRIEEGVGQALLPPSSIQPLVENCITHGLRNVADGGRVEIVIARGSRWIQITVRDNGCGFPKTVLEQAGRMPLSSSKGGGIGLYNVNQRLIGLLGESSRLHIRNLPSGGSEVFFRIPHREMNNGEGM</sequence>
<evidence type="ECO:0000256" key="13">
    <source>
        <dbReference type="ARBA" id="ARBA00023136"/>
    </source>
</evidence>
<dbReference type="GO" id="GO:0071555">
    <property type="term" value="P:cell wall organization"/>
    <property type="evidence" value="ECO:0007669"/>
    <property type="project" value="InterPro"/>
</dbReference>
<dbReference type="Gene3D" id="3.30.450.40">
    <property type="match status" value="1"/>
</dbReference>
<keyword evidence="5" id="KW-0597">Phosphoprotein</keyword>
<evidence type="ECO:0000256" key="11">
    <source>
        <dbReference type="ARBA" id="ARBA00022989"/>
    </source>
</evidence>
<evidence type="ECO:0000259" key="15">
    <source>
        <dbReference type="SMART" id="SM00387"/>
    </source>
</evidence>
<dbReference type="InterPro" id="IPR003018">
    <property type="entry name" value="GAF"/>
</dbReference>
<dbReference type="EC" id="2.7.13.3" evidence="3"/>
<evidence type="ECO:0000256" key="2">
    <source>
        <dbReference type="ARBA" id="ARBA00004651"/>
    </source>
</evidence>
<dbReference type="Pfam" id="PF02518">
    <property type="entry name" value="HATPase_c"/>
    <property type="match status" value="1"/>
</dbReference>
<feature type="transmembrane region" description="Helical" evidence="14">
    <location>
        <begin position="184"/>
        <end position="208"/>
    </location>
</feature>
<accession>A0A1Y3PRU2</accession>
<dbReference type="SUPFAM" id="SSF55781">
    <property type="entry name" value="GAF domain-like"/>
    <property type="match status" value="1"/>
</dbReference>
<evidence type="ECO:0000256" key="1">
    <source>
        <dbReference type="ARBA" id="ARBA00000085"/>
    </source>
</evidence>
<comment type="subcellular location">
    <subcellularLocation>
        <location evidence="2">Cell membrane</location>
        <topology evidence="2">Multi-pass membrane protein</topology>
    </subcellularLocation>
</comment>
<evidence type="ECO:0000256" key="12">
    <source>
        <dbReference type="ARBA" id="ARBA00023012"/>
    </source>
</evidence>
<dbReference type="InterPro" id="IPR029016">
    <property type="entry name" value="GAF-like_dom_sf"/>
</dbReference>
<proteinExistence type="predicted"/>
<dbReference type="Gene3D" id="3.30.565.10">
    <property type="entry name" value="Histidine kinase-like ATPase, C-terminal domain"/>
    <property type="match status" value="1"/>
</dbReference>
<organism evidence="16 17">
    <name type="scientific">Bacillus thermozeamaize</name>
    <dbReference type="NCBI Taxonomy" id="230954"/>
    <lineage>
        <taxon>Bacteria</taxon>
        <taxon>Bacillati</taxon>
        <taxon>Bacillota</taxon>
        <taxon>Bacilli</taxon>
        <taxon>Bacillales</taxon>
        <taxon>Bacillaceae</taxon>
        <taxon>Bacillus</taxon>
    </lineage>
</organism>
<feature type="transmembrane region" description="Helical" evidence="14">
    <location>
        <begin position="154"/>
        <end position="172"/>
    </location>
</feature>
<dbReference type="InterPro" id="IPR010559">
    <property type="entry name" value="Sig_transdc_His_kin_internal"/>
</dbReference>
<evidence type="ECO:0000256" key="14">
    <source>
        <dbReference type="SAM" id="Phobius"/>
    </source>
</evidence>
<feature type="transmembrane region" description="Helical" evidence="14">
    <location>
        <begin position="82"/>
        <end position="115"/>
    </location>
</feature>
<dbReference type="AlphaFoldDB" id="A0A1Y3PRU2"/>
<dbReference type="GO" id="GO:0005886">
    <property type="term" value="C:plasma membrane"/>
    <property type="evidence" value="ECO:0007669"/>
    <property type="project" value="UniProtKB-SubCell"/>
</dbReference>
<dbReference type="SMART" id="SM00387">
    <property type="entry name" value="HATPase_c"/>
    <property type="match status" value="1"/>
</dbReference>
<keyword evidence="4" id="KW-1003">Cell membrane</keyword>
<comment type="catalytic activity">
    <reaction evidence="1">
        <text>ATP + protein L-histidine = ADP + protein N-phospho-L-histidine.</text>
        <dbReference type="EC" id="2.7.13.3"/>
    </reaction>
</comment>
<feature type="domain" description="Histidine kinase/HSP90-like ATPase" evidence="15">
    <location>
        <begin position="471"/>
        <end position="579"/>
    </location>
</feature>
<feature type="transmembrane region" description="Helical" evidence="14">
    <location>
        <begin position="12"/>
        <end position="29"/>
    </location>
</feature>
<comment type="caution">
    <text evidence="16">The sequence shown here is derived from an EMBL/GenBank/DDBJ whole genome shotgun (WGS) entry which is preliminary data.</text>
</comment>
<reference evidence="17" key="1">
    <citation type="submission" date="2016-06" db="EMBL/GenBank/DDBJ databases">
        <authorList>
            <person name="Nascimento L."/>
            <person name="Pereira R.V."/>
            <person name="Martins L.F."/>
            <person name="Quaggio R.B."/>
            <person name="Silva A.M."/>
            <person name="Setubal J.C."/>
        </authorList>
    </citation>
    <scope>NUCLEOTIDE SEQUENCE [LARGE SCALE GENOMIC DNA]</scope>
</reference>
<dbReference type="Pfam" id="PF13185">
    <property type="entry name" value="GAF_2"/>
    <property type="match status" value="1"/>
</dbReference>
<keyword evidence="12" id="KW-0902">Two-component regulatory system</keyword>
<dbReference type="EMBL" id="LZRT01000056">
    <property type="protein sequence ID" value="OUM88826.1"/>
    <property type="molecule type" value="Genomic_DNA"/>
</dbReference>
<evidence type="ECO:0000256" key="4">
    <source>
        <dbReference type="ARBA" id="ARBA00022475"/>
    </source>
</evidence>
<dbReference type="InterPro" id="IPR050640">
    <property type="entry name" value="Bact_2-comp_sensor_kinase"/>
</dbReference>
<evidence type="ECO:0000256" key="5">
    <source>
        <dbReference type="ARBA" id="ARBA00022553"/>
    </source>
</evidence>
<dbReference type="PANTHER" id="PTHR34220">
    <property type="entry name" value="SENSOR HISTIDINE KINASE YPDA"/>
    <property type="match status" value="1"/>
</dbReference>
<dbReference type="GO" id="GO:0005524">
    <property type="term" value="F:ATP binding"/>
    <property type="evidence" value="ECO:0007669"/>
    <property type="project" value="UniProtKB-KW"/>
</dbReference>
<evidence type="ECO:0000256" key="7">
    <source>
        <dbReference type="ARBA" id="ARBA00022692"/>
    </source>
</evidence>
<evidence type="ECO:0000313" key="16">
    <source>
        <dbReference type="EMBL" id="OUM88826.1"/>
    </source>
</evidence>
<dbReference type="Pfam" id="PF07694">
    <property type="entry name" value="5TM-5TMR_LYT"/>
    <property type="match status" value="1"/>
</dbReference>
<dbReference type="InterPro" id="IPR036890">
    <property type="entry name" value="HATPase_C_sf"/>
</dbReference>
<dbReference type="Pfam" id="PF06580">
    <property type="entry name" value="His_kinase"/>
    <property type="match status" value="1"/>
</dbReference>
<dbReference type="SUPFAM" id="SSF55874">
    <property type="entry name" value="ATPase domain of HSP90 chaperone/DNA topoisomerase II/histidine kinase"/>
    <property type="match status" value="1"/>
</dbReference>
<keyword evidence="13 14" id="KW-0472">Membrane</keyword>
<evidence type="ECO:0000256" key="3">
    <source>
        <dbReference type="ARBA" id="ARBA00012438"/>
    </source>
</evidence>
<evidence type="ECO:0000256" key="9">
    <source>
        <dbReference type="ARBA" id="ARBA00022777"/>
    </source>
</evidence>
<keyword evidence="8" id="KW-0547">Nucleotide-binding</keyword>
<dbReference type="PANTHER" id="PTHR34220:SF7">
    <property type="entry name" value="SENSOR HISTIDINE KINASE YPDA"/>
    <property type="match status" value="1"/>
</dbReference>
<feature type="transmembrane region" description="Helical" evidence="14">
    <location>
        <begin position="41"/>
        <end position="61"/>
    </location>
</feature>
<dbReference type="InterPro" id="IPR003594">
    <property type="entry name" value="HATPase_dom"/>
</dbReference>
<evidence type="ECO:0000313" key="17">
    <source>
        <dbReference type="Proteomes" id="UP000196475"/>
    </source>
</evidence>
<dbReference type="GO" id="GO:0000155">
    <property type="term" value="F:phosphorelay sensor kinase activity"/>
    <property type="evidence" value="ECO:0007669"/>
    <property type="project" value="InterPro"/>
</dbReference>
<feature type="transmembrane region" description="Helical" evidence="14">
    <location>
        <begin position="121"/>
        <end position="142"/>
    </location>
</feature>
<evidence type="ECO:0000256" key="6">
    <source>
        <dbReference type="ARBA" id="ARBA00022679"/>
    </source>
</evidence>
<gene>
    <name evidence="16" type="ORF">BAA01_14490</name>
</gene>
<keyword evidence="6" id="KW-0808">Transferase</keyword>
<evidence type="ECO:0000256" key="10">
    <source>
        <dbReference type="ARBA" id="ARBA00022840"/>
    </source>
</evidence>
<dbReference type="InterPro" id="IPR011620">
    <property type="entry name" value="Sig_transdc_His_kinase_LytS_TM"/>
</dbReference>
<evidence type="ECO:0000256" key="8">
    <source>
        <dbReference type="ARBA" id="ARBA00022741"/>
    </source>
</evidence>
<keyword evidence="10" id="KW-0067">ATP-binding</keyword>
<dbReference type="Proteomes" id="UP000196475">
    <property type="component" value="Unassembled WGS sequence"/>
</dbReference>
<keyword evidence="9 16" id="KW-0418">Kinase</keyword>
<keyword evidence="11 14" id="KW-1133">Transmembrane helix</keyword>
<name>A0A1Y3PRU2_9BACI</name>